<dbReference type="InterPro" id="IPR038375">
    <property type="entry name" value="NDUFAF7_sf"/>
</dbReference>
<organism evidence="3 4">
    <name type="scientific">Commensalibacter intestini</name>
    <dbReference type="NCBI Taxonomy" id="479936"/>
    <lineage>
        <taxon>Bacteria</taxon>
        <taxon>Pseudomonadati</taxon>
        <taxon>Pseudomonadota</taxon>
        <taxon>Alphaproteobacteria</taxon>
        <taxon>Acetobacterales</taxon>
        <taxon>Acetobacteraceae</taxon>
    </lineage>
</organism>
<dbReference type="InterPro" id="IPR029063">
    <property type="entry name" value="SAM-dependent_MTases_sf"/>
</dbReference>
<accession>A0A251ZST1</accession>
<comment type="caution">
    <text evidence="3">The sequence shown here is derived from an EMBL/GenBank/DDBJ whole genome shotgun (WGS) entry which is preliminary data.</text>
</comment>
<dbReference type="PANTHER" id="PTHR12049">
    <property type="entry name" value="PROTEIN ARGININE METHYLTRANSFERASE NDUFAF7, MITOCHONDRIAL"/>
    <property type="match status" value="1"/>
</dbReference>
<dbReference type="Proteomes" id="UP000194946">
    <property type="component" value="Unassembled WGS sequence"/>
</dbReference>
<evidence type="ECO:0000313" key="3">
    <source>
        <dbReference type="EMBL" id="OUI77712.1"/>
    </source>
</evidence>
<dbReference type="Pfam" id="PF02636">
    <property type="entry name" value="Methyltransf_28"/>
    <property type="match status" value="1"/>
</dbReference>
<sequence>MTNSHPIRLDHFIAAANAAYYGRKNPFADFITAPEISQMFGELIAIWVIMVIRSMPNGTKITLAEAGPGQGTLMADMLRVIRQASPDIYQNCSVIFVETSERLRQKQKEALADHTDLSISWYNTIEAIPSQPMILIANEFLDALPIRQFVKISSNEWAEHYVDQEQLVQKPVEHLPDAPIFQRPIKKGDIVEVCEVGQEIIKNLANRIYKDGGAALFIDYGYASAVWGDTLQAIAGGEKVSPFVSPGEADLTAHIDFLALKEIVMATGAQAYGIQTQGEFLKQLGLMVRAKILSARATEIEQKQISQAVHRLIDPSEMGDLFKVMAITSSDLPIPPAFELKREENNEC</sequence>
<dbReference type="SUPFAM" id="SSF53335">
    <property type="entry name" value="S-adenosyl-L-methionine-dependent methyltransferases"/>
    <property type="match status" value="1"/>
</dbReference>
<dbReference type="EMBL" id="JOPB01000023">
    <property type="protein sequence ID" value="OUI77712.1"/>
    <property type="molecule type" value="Genomic_DNA"/>
</dbReference>
<proteinExistence type="predicted"/>
<evidence type="ECO:0008006" key="5">
    <source>
        <dbReference type="Google" id="ProtNLM"/>
    </source>
</evidence>
<dbReference type="AlphaFoldDB" id="A0A251ZST1"/>
<evidence type="ECO:0000313" key="4">
    <source>
        <dbReference type="Proteomes" id="UP000194946"/>
    </source>
</evidence>
<dbReference type="GO" id="GO:0032259">
    <property type="term" value="P:methylation"/>
    <property type="evidence" value="ECO:0007669"/>
    <property type="project" value="UniProtKB-KW"/>
</dbReference>
<keyword evidence="4" id="KW-1185">Reference proteome</keyword>
<evidence type="ECO:0000256" key="2">
    <source>
        <dbReference type="ARBA" id="ARBA00022679"/>
    </source>
</evidence>
<protein>
    <recommendedName>
        <fullName evidence="5">ATP synthase subunit beta</fullName>
    </recommendedName>
</protein>
<name>A0A251ZST1_9PROT</name>
<gene>
    <name evidence="3" type="ORF">HK18_03460</name>
</gene>
<keyword evidence="1" id="KW-0489">Methyltransferase</keyword>
<dbReference type="RefSeq" id="WP_086632730.1">
    <property type="nucleotide sequence ID" value="NZ_JOPB01000023.1"/>
</dbReference>
<dbReference type="GO" id="GO:0035243">
    <property type="term" value="F:protein-arginine omega-N symmetric methyltransferase activity"/>
    <property type="evidence" value="ECO:0007669"/>
    <property type="project" value="TreeGrafter"/>
</dbReference>
<keyword evidence="2" id="KW-0808">Transferase</keyword>
<dbReference type="PANTHER" id="PTHR12049:SF7">
    <property type="entry name" value="PROTEIN ARGININE METHYLTRANSFERASE NDUFAF7, MITOCHONDRIAL"/>
    <property type="match status" value="1"/>
</dbReference>
<dbReference type="InterPro" id="IPR003788">
    <property type="entry name" value="NDUFAF7"/>
</dbReference>
<evidence type="ECO:0000256" key="1">
    <source>
        <dbReference type="ARBA" id="ARBA00022603"/>
    </source>
</evidence>
<dbReference type="Gene3D" id="3.40.50.12710">
    <property type="match status" value="1"/>
</dbReference>
<reference evidence="4" key="1">
    <citation type="submission" date="2014-06" db="EMBL/GenBank/DDBJ databases">
        <authorList>
            <person name="Winans N.J."/>
            <person name="Newell P.D."/>
            <person name="Douglas A.E."/>
        </authorList>
    </citation>
    <scope>NUCLEOTIDE SEQUENCE [LARGE SCALE GENOMIC DNA]</scope>
    <source>
        <strain evidence="4">DmL_052</strain>
    </source>
</reference>